<dbReference type="AlphaFoldDB" id="A0AAV5L6V6"/>
<dbReference type="PROSITE" id="PS50994">
    <property type="entry name" value="INTEGRASE"/>
    <property type="match status" value="1"/>
</dbReference>
<evidence type="ECO:0000259" key="1">
    <source>
        <dbReference type="PROSITE" id="PS50994"/>
    </source>
</evidence>
<comment type="caution">
    <text evidence="2">The sequence shown here is derived from an EMBL/GenBank/DDBJ whole genome shotgun (WGS) entry which is preliminary data.</text>
</comment>
<dbReference type="InterPro" id="IPR043502">
    <property type="entry name" value="DNA/RNA_pol_sf"/>
</dbReference>
<dbReference type="EMBL" id="BPVZ01000098">
    <property type="protein sequence ID" value="GKV32993.1"/>
    <property type="molecule type" value="Genomic_DNA"/>
</dbReference>
<dbReference type="Pfam" id="PF00665">
    <property type="entry name" value="rve"/>
    <property type="match status" value="1"/>
</dbReference>
<dbReference type="GO" id="GO:0015074">
    <property type="term" value="P:DNA integration"/>
    <property type="evidence" value="ECO:0007669"/>
    <property type="project" value="InterPro"/>
</dbReference>
<dbReference type="SUPFAM" id="SSF53098">
    <property type="entry name" value="Ribonuclease H-like"/>
    <property type="match status" value="2"/>
</dbReference>
<reference evidence="2 3" key="1">
    <citation type="journal article" date="2021" name="Commun. Biol.">
        <title>The genome of Shorea leprosula (Dipterocarpaceae) highlights the ecological relevance of drought in aseasonal tropical rainforests.</title>
        <authorList>
            <person name="Ng K.K.S."/>
            <person name="Kobayashi M.J."/>
            <person name="Fawcett J.A."/>
            <person name="Hatakeyama M."/>
            <person name="Paape T."/>
            <person name="Ng C.H."/>
            <person name="Ang C.C."/>
            <person name="Tnah L.H."/>
            <person name="Lee C.T."/>
            <person name="Nishiyama T."/>
            <person name="Sese J."/>
            <person name="O'Brien M.J."/>
            <person name="Copetti D."/>
            <person name="Mohd Noor M.I."/>
            <person name="Ong R.C."/>
            <person name="Putra M."/>
            <person name="Sireger I.Z."/>
            <person name="Indrioko S."/>
            <person name="Kosugi Y."/>
            <person name="Izuno A."/>
            <person name="Isagi Y."/>
            <person name="Lee S.L."/>
            <person name="Shimizu K.K."/>
        </authorList>
    </citation>
    <scope>NUCLEOTIDE SEQUENCE [LARGE SCALE GENOMIC DNA]</scope>
    <source>
        <strain evidence="2">214</strain>
    </source>
</reference>
<keyword evidence="3" id="KW-1185">Reference proteome</keyword>
<dbReference type="PANTHER" id="PTHR48475">
    <property type="entry name" value="RIBONUCLEASE H"/>
    <property type="match status" value="1"/>
</dbReference>
<dbReference type="PANTHER" id="PTHR48475:SF1">
    <property type="entry name" value="RNASE H TYPE-1 DOMAIN-CONTAINING PROTEIN"/>
    <property type="match status" value="1"/>
</dbReference>
<protein>
    <recommendedName>
        <fullName evidence="1">Integrase catalytic domain-containing protein</fullName>
    </recommendedName>
</protein>
<dbReference type="GO" id="GO:0003676">
    <property type="term" value="F:nucleic acid binding"/>
    <property type="evidence" value="ECO:0007669"/>
    <property type="project" value="InterPro"/>
</dbReference>
<dbReference type="Gene3D" id="1.10.340.70">
    <property type="match status" value="1"/>
</dbReference>
<gene>
    <name evidence="2" type="ORF">SLEP1_g41552</name>
</gene>
<dbReference type="Gene3D" id="3.30.420.10">
    <property type="entry name" value="Ribonuclease H-like superfamily/Ribonuclease H"/>
    <property type="match status" value="1"/>
</dbReference>
<dbReference type="InterPro" id="IPR001584">
    <property type="entry name" value="Integrase_cat-core"/>
</dbReference>
<dbReference type="InterPro" id="IPR041588">
    <property type="entry name" value="Integrase_H2C2"/>
</dbReference>
<dbReference type="Gene3D" id="3.30.70.270">
    <property type="match status" value="1"/>
</dbReference>
<dbReference type="InterPro" id="IPR012337">
    <property type="entry name" value="RNaseH-like_sf"/>
</dbReference>
<dbReference type="InterPro" id="IPR043128">
    <property type="entry name" value="Rev_trsase/Diguanyl_cyclase"/>
</dbReference>
<dbReference type="InterPro" id="IPR036397">
    <property type="entry name" value="RNaseH_sf"/>
</dbReference>
<feature type="domain" description="Integrase catalytic" evidence="1">
    <location>
        <begin position="386"/>
        <end position="546"/>
    </location>
</feature>
<accession>A0AAV5L6V6</accession>
<organism evidence="2 3">
    <name type="scientific">Rubroshorea leprosula</name>
    <dbReference type="NCBI Taxonomy" id="152421"/>
    <lineage>
        <taxon>Eukaryota</taxon>
        <taxon>Viridiplantae</taxon>
        <taxon>Streptophyta</taxon>
        <taxon>Embryophyta</taxon>
        <taxon>Tracheophyta</taxon>
        <taxon>Spermatophyta</taxon>
        <taxon>Magnoliopsida</taxon>
        <taxon>eudicotyledons</taxon>
        <taxon>Gunneridae</taxon>
        <taxon>Pentapetalae</taxon>
        <taxon>rosids</taxon>
        <taxon>malvids</taxon>
        <taxon>Malvales</taxon>
        <taxon>Dipterocarpaceae</taxon>
        <taxon>Rubroshorea</taxon>
    </lineage>
</organism>
<sequence length="693" mass="78770">MNPLKCAFGVTAGNFLGFLIHEQGLEVDKKKARAVIEARPPQNKKELQRFLGQVNFLRRFISNLAGKTRVFSPLLKLQPDADFKWERQHQAAFDAIKEYLSKLPVLVPLVKNKPLLLYISAADESIGYLLAQENSNKQEQAVYYLSRALNPTEVKYSSVEKLCLALFFAAIKLRHYLLYSEVFVVSKIDVIKYMLSRPLLRGRIGKWILALTEFNLRYLPQKAVKGQALADFLADHPCLDVNADEDKGINLFSIDLVPWRLIFDGSSTDQASGAGIIIVSPDGIKTQWCFQLDFECTNNQAEYEALDELLLRYLGLDESCHVMSDVHNGICGAHQAGIKMRWLIRRRGFFWPSILKDCINYVKGCRACQLHGPLQRVPASELHLIVKPWPFRGWAIDLIGKIYPPSSKGHSFIIVATDYFTKWVEARPMKKVEQGDVIKFIKEDLIHRFGLPETITFDQGTAFVGSQVEAFAKDMGFHLLNSTPHYAQANGQAEASNKIIINILKKMVDDNPRRWHELLSDTLWAYRTSQRSSTKVTPFSLTYGHDAVLPMEFTARSLRIAIQNGLNSGEYNEAMIMELEDLEEARLTALDVMKAQKLKAARAYNKRVKQKNLAEGSLVWKAVLPLGKKDPRYGKWSPNWEGPFEIHKVLKGGAYWLKYLNGELHPRKINGIYLKPYYPTVWEARDSSASTSA</sequence>
<dbReference type="InterPro" id="IPR041577">
    <property type="entry name" value="RT_RNaseH_2"/>
</dbReference>
<dbReference type="Proteomes" id="UP001054252">
    <property type="component" value="Unassembled WGS sequence"/>
</dbReference>
<evidence type="ECO:0000313" key="3">
    <source>
        <dbReference type="Proteomes" id="UP001054252"/>
    </source>
</evidence>
<evidence type="ECO:0000313" key="2">
    <source>
        <dbReference type="EMBL" id="GKV32993.1"/>
    </source>
</evidence>
<dbReference type="SUPFAM" id="SSF56672">
    <property type="entry name" value="DNA/RNA polymerases"/>
    <property type="match status" value="1"/>
</dbReference>
<name>A0AAV5L6V6_9ROSI</name>
<dbReference type="Pfam" id="PF17921">
    <property type="entry name" value="Integrase_H2C2"/>
    <property type="match status" value="1"/>
</dbReference>
<proteinExistence type="predicted"/>
<dbReference type="Pfam" id="PF17919">
    <property type="entry name" value="RT_RNaseH_2"/>
    <property type="match status" value="1"/>
</dbReference>